<accession>A0A2K3PR85</accession>
<dbReference type="PANTHER" id="PTHR34427">
    <property type="entry name" value="DUF4283 DOMAIN PROTEIN"/>
    <property type="match status" value="1"/>
</dbReference>
<dbReference type="EMBL" id="ASHM01009679">
    <property type="protein sequence ID" value="PNY17795.1"/>
    <property type="molecule type" value="Genomic_DNA"/>
</dbReference>
<feature type="region of interest" description="Disordered" evidence="1">
    <location>
        <begin position="190"/>
        <end position="230"/>
    </location>
</feature>
<feature type="compositionally biased region" description="Basic and acidic residues" evidence="1">
    <location>
        <begin position="96"/>
        <end position="126"/>
    </location>
</feature>
<evidence type="ECO:0000313" key="3">
    <source>
        <dbReference type="Proteomes" id="UP000236291"/>
    </source>
</evidence>
<evidence type="ECO:0008006" key="4">
    <source>
        <dbReference type="Google" id="ProtNLM"/>
    </source>
</evidence>
<feature type="compositionally biased region" description="Basic and acidic residues" evidence="1">
    <location>
        <begin position="213"/>
        <end position="222"/>
    </location>
</feature>
<feature type="region of interest" description="Disordered" evidence="1">
    <location>
        <begin position="577"/>
        <end position="615"/>
    </location>
</feature>
<organism evidence="2 3">
    <name type="scientific">Trifolium pratense</name>
    <name type="common">Red clover</name>
    <dbReference type="NCBI Taxonomy" id="57577"/>
    <lineage>
        <taxon>Eukaryota</taxon>
        <taxon>Viridiplantae</taxon>
        <taxon>Streptophyta</taxon>
        <taxon>Embryophyta</taxon>
        <taxon>Tracheophyta</taxon>
        <taxon>Spermatophyta</taxon>
        <taxon>Magnoliopsida</taxon>
        <taxon>eudicotyledons</taxon>
        <taxon>Gunneridae</taxon>
        <taxon>Pentapetalae</taxon>
        <taxon>rosids</taxon>
        <taxon>fabids</taxon>
        <taxon>Fabales</taxon>
        <taxon>Fabaceae</taxon>
        <taxon>Papilionoideae</taxon>
        <taxon>50 kb inversion clade</taxon>
        <taxon>NPAAA clade</taxon>
        <taxon>Hologalegina</taxon>
        <taxon>IRL clade</taxon>
        <taxon>Trifolieae</taxon>
        <taxon>Trifolium</taxon>
    </lineage>
</organism>
<feature type="compositionally biased region" description="Basic residues" evidence="1">
    <location>
        <begin position="599"/>
        <end position="615"/>
    </location>
</feature>
<reference evidence="2 3" key="2">
    <citation type="journal article" date="2017" name="Front. Plant Sci.">
        <title>Gene Classification and Mining of Molecular Markers Useful in Red Clover (Trifolium pratense) Breeding.</title>
        <authorList>
            <person name="Istvanek J."/>
            <person name="Dluhosova J."/>
            <person name="Dluhos P."/>
            <person name="Patkova L."/>
            <person name="Nedelnik J."/>
            <person name="Repkova J."/>
        </authorList>
    </citation>
    <scope>NUCLEOTIDE SEQUENCE [LARGE SCALE GENOMIC DNA]</scope>
    <source>
        <strain evidence="3">cv. Tatra</strain>
        <tissue evidence="2">Young leaves</tissue>
    </source>
</reference>
<dbReference type="Proteomes" id="UP000236291">
    <property type="component" value="Unassembled WGS sequence"/>
</dbReference>
<proteinExistence type="predicted"/>
<gene>
    <name evidence="2" type="ORF">L195_g014547</name>
</gene>
<feature type="region of interest" description="Disordered" evidence="1">
    <location>
        <begin position="94"/>
        <end position="126"/>
    </location>
</feature>
<comment type="caution">
    <text evidence="2">The sequence shown here is derived from an EMBL/GenBank/DDBJ whole genome shotgun (WGS) entry which is preliminary data.</text>
</comment>
<evidence type="ECO:0000256" key="1">
    <source>
        <dbReference type="SAM" id="MobiDB-lite"/>
    </source>
</evidence>
<evidence type="ECO:0000313" key="2">
    <source>
        <dbReference type="EMBL" id="PNY17795.1"/>
    </source>
</evidence>
<protein>
    <recommendedName>
        <fullName evidence="4">Sulfate transporter</fullName>
    </recommendedName>
</protein>
<reference evidence="2 3" key="1">
    <citation type="journal article" date="2014" name="Am. J. Bot.">
        <title>Genome assembly and annotation for red clover (Trifolium pratense; Fabaceae).</title>
        <authorList>
            <person name="Istvanek J."/>
            <person name="Jaros M."/>
            <person name="Krenek A."/>
            <person name="Repkova J."/>
        </authorList>
    </citation>
    <scope>NUCLEOTIDE SEQUENCE [LARGE SCALE GENOMIC DNA]</scope>
    <source>
        <strain evidence="3">cv. Tatra</strain>
        <tissue evidence="2">Young leaves</tissue>
    </source>
</reference>
<sequence>MTEKSMTDIDKSAIAILDRLSNLDVIFLMTDITAPATTIAIVLVLEGADHVTSESVARFIDQDLGIVRDPHLFIINLVHDVFLSMNGGGNLTWMGDGDRKRVGDRRRRDDSHRDSRRMDYDRRDEGVNYGGGAKLHAINNGGVQLGDGSGGNKQEVHDKGAILCGRENKQHEREGEILGSDLKRVAMFERNVSGARRNPERLRDGLGQGDDMQLSKEGKQDSEEQECSDLPEGVQVGEIVIKLGARKEDLVKKPDSTKVVAKTSNMVEQLADPIKERKVFLRSYQTTPDDIQWALNGVVATIVNGEAIPVVQNRIMDAGFNDLVLVPMGADKVFVRSTENVDSNSIINNAKEFFKLVFSSWMRWKMRHHLTGEVLGFVFDKNRLDFARVLIATPELDIIKRSVTVLVDGLQVEIKIVEEWSYAMGEDSCLFEEESESEVSQADCGEGQVDPEVNRNVDMFINQFKEGMEEEDHIEPQGMRVEEPLDKFDANPGLKGVGTPSVLRMGSKEALGDQVGQVEVSSPSVDSQVRPSIQPFISKRTNSCPLEARRSVISGPWSLEWLQDQNHRDAGVIFSASRKSKKVSQQGPRFKKQGEHDLRRRKAGGLLRHPVHSLK</sequence>
<name>A0A2K3PR85_TRIPR</name>
<dbReference type="AlphaFoldDB" id="A0A2K3PR85"/>
<dbReference type="PANTHER" id="PTHR34427:SF5">
    <property type="entry name" value="DUF4283 DOMAIN-CONTAINING PROTEIN"/>
    <property type="match status" value="1"/>
</dbReference>